<sequence length="149" mass="17152">LNLVGMSVGNGELSSKYLFNSIPFLLYNRAMYGVDTMEFLESCCPNKSEPLQDCDLSKYVTFDSHGGAEPIDNTKCSQLLPEIAGYIIWELAEIQDVYNMYEDCYMNREYVFGSRFMQKYRRNRILPKMKAQGVKGFVDQLVSDRFVTS</sequence>
<protein>
    <submittedName>
        <fullName evidence="1">Lipase</fullName>
    </submittedName>
</protein>
<evidence type="ECO:0000313" key="1">
    <source>
        <dbReference type="WBParaSite" id="ASIM_0002089701-mRNA-1"/>
    </source>
</evidence>
<dbReference type="AlphaFoldDB" id="A0A0M3KIS8"/>
<dbReference type="SUPFAM" id="SSF53474">
    <property type="entry name" value="alpha/beta-Hydrolases"/>
    <property type="match status" value="1"/>
</dbReference>
<dbReference type="WBParaSite" id="ASIM_0002089701-mRNA-1">
    <property type="protein sequence ID" value="ASIM_0002089701-mRNA-1"/>
    <property type="gene ID" value="ASIM_0002089701"/>
</dbReference>
<accession>A0A0M3KIS8</accession>
<dbReference type="InterPro" id="IPR029058">
    <property type="entry name" value="AB_hydrolase_fold"/>
</dbReference>
<reference evidence="1" key="1">
    <citation type="submission" date="2017-02" db="UniProtKB">
        <authorList>
            <consortium name="WormBaseParasite"/>
        </authorList>
    </citation>
    <scope>IDENTIFICATION</scope>
</reference>
<name>A0A0M3KIS8_ANISI</name>
<proteinExistence type="predicted"/>
<organism evidence="1">
    <name type="scientific">Anisakis simplex</name>
    <name type="common">Herring worm</name>
    <dbReference type="NCBI Taxonomy" id="6269"/>
    <lineage>
        <taxon>Eukaryota</taxon>
        <taxon>Metazoa</taxon>
        <taxon>Ecdysozoa</taxon>
        <taxon>Nematoda</taxon>
        <taxon>Chromadorea</taxon>
        <taxon>Rhabditida</taxon>
        <taxon>Spirurina</taxon>
        <taxon>Ascaridomorpha</taxon>
        <taxon>Ascaridoidea</taxon>
        <taxon>Anisakidae</taxon>
        <taxon>Anisakis</taxon>
        <taxon>Anisakis simplex complex</taxon>
    </lineage>
</organism>